<gene>
    <name evidence="1" type="ORF">DI598_17555</name>
</gene>
<accession>A0A2W5ECB7</accession>
<comment type="caution">
    <text evidence="1">The sequence shown here is derived from an EMBL/GenBank/DDBJ whole genome shotgun (WGS) entry which is preliminary data.</text>
</comment>
<evidence type="ECO:0000313" key="1">
    <source>
        <dbReference type="EMBL" id="PZP41965.1"/>
    </source>
</evidence>
<protein>
    <submittedName>
        <fullName evidence="1">Uncharacterized protein</fullName>
    </submittedName>
</protein>
<dbReference type="AlphaFoldDB" id="A0A2W5ECB7"/>
<dbReference type="EMBL" id="QFOI01000469">
    <property type="protein sequence ID" value="PZP41965.1"/>
    <property type="molecule type" value="Genomic_DNA"/>
</dbReference>
<dbReference type="Proteomes" id="UP000249645">
    <property type="component" value="Unassembled WGS sequence"/>
</dbReference>
<reference evidence="1 2" key="1">
    <citation type="submission" date="2017-11" db="EMBL/GenBank/DDBJ databases">
        <title>Infants hospitalized years apart are colonized by the same room-sourced microbial strains.</title>
        <authorList>
            <person name="Brooks B."/>
            <person name="Olm M.R."/>
            <person name="Firek B.A."/>
            <person name="Baker R."/>
            <person name="Thomas B.C."/>
            <person name="Morowitz M.J."/>
            <person name="Banfield J.F."/>
        </authorList>
    </citation>
    <scope>NUCLEOTIDE SEQUENCE [LARGE SCALE GENOMIC DNA]</scope>
    <source>
        <strain evidence="1">S2_009_000_R2_76</strain>
    </source>
</reference>
<organism evidence="1 2">
    <name type="scientific">Pseudopedobacter saltans</name>
    <dbReference type="NCBI Taxonomy" id="151895"/>
    <lineage>
        <taxon>Bacteria</taxon>
        <taxon>Pseudomonadati</taxon>
        <taxon>Bacteroidota</taxon>
        <taxon>Sphingobacteriia</taxon>
        <taxon>Sphingobacteriales</taxon>
        <taxon>Sphingobacteriaceae</taxon>
        <taxon>Pseudopedobacter</taxon>
    </lineage>
</organism>
<evidence type="ECO:0000313" key="2">
    <source>
        <dbReference type="Proteomes" id="UP000249645"/>
    </source>
</evidence>
<proteinExistence type="predicted"/>
<name>A0A2W5ECB7_9SPHI</name>
<sequence length="66" mass="7935">MPINNFIEINKLKKGEFLKIKESSKTVFVYDGYNRTTKKYSVYAFDDISRFREFKKGTIVHINFEF</sequence>